<dbReference type="PROSITE" id="PS51007">
    <property type="entry name" value="CYTC"/>
    <property type="match status" value="1"/>
</dbReference>
<dbReference type="InterPro" id="IPR009056">
    <property type="entry name" value="Cyt_c-like_dom"/>
</dbReference>
<organism evidence="9 10">
    <name type="scientific">Usitatibacter rugosus</name>
    <dbReference type="NCBI Taxonomy" id="2732067"/>
    <lineage>
        <taxon>Bacteria</taxon>
        <taxon>Pseudomonadati</taxon>
        <taxon>Pseudomonadota</taxon>
        <taxon>Betaproteobacteria</taxon>
        <taxon>Nitrosomonadales</taxon>
        <taxon>Usitatibacteraceae</taxon>
        <taxon>Usitatibacter</taxon>
    </lineage>
</organism>
<sequence length="116" mass="11650">MKRLLATVLLAAMAGGAQAQQPAPAAPPPPAFAAANLSESGVRSMAGSCAMCHGTAGKAVEGSTVAPLAGRPAAELVGLMNDFKAGKRPATIMHQIAKGYGDAEVAALADYFSKQR</sequence>
<keyword evidence="1" id="KW-0813">Transport</keyword>
<keyword evidence="10" id="KW-1185">Reference proteome</keyword>
<evidence type="ECO:0000256" key="3">
    <source>
        <dbReference type="ARBA" id="ARBA00022723"/>
    </source>
</evidence>
<dbReference type="SUPFAM" id="SSF46626">
    <property type="entry name" value="Cytochrome c"/>
    <property type="match status" value="1"/>
</dbReference>
<evidence type="ECO:0000256" key="2">
    <source>
        <dbReference type="ARBA" id="ARBA00022617"/>
    </source>
</evidence>
<name>A0A6M4GSH1_9PROT</name>
<dbReference type="InterPro" id="IPR050597">
    <property type="entry name" value="Cytochrome_c_Oxidase_Subunit"/>
</dbReference>
<dbReference type="GO" id="GO:0020037">
    <property type="term" value="F:heme binding"/>
    <property type="evidence" value="ECO:0007669"/>
    <property type="project" value="InterPro"/>
</dbReference>
<keyword evidence="7" id="KW-0732">Signal</keyword>
<keyword evidence="2 6" id="KW-0349">Heme</keyword>
<dbReference type="RefSeq" id="WP_212757010.1">
    <property type="nucleotide sequence ID" value="NZ_CP053069.1"/>
</dbReference>
<feature type="signal peptide" evidence="7">
    <location>
        <begin position="1"/>
        <end position="19"/>
    </location>
</feature>
<dbReference type="PANTHER" id="PTHR33751">
    <property type="entry name" value="CBB3-TYPE CYTOCHROME C OXIDASE SUBUNIT FIXP"/>
    <property type="match status" value="1"/>
</dbReference>
<dbReference type="GO" id="GO:0009055">
    <property type="term" value="F:electron transfer activity"/>
    <property type="evidence" value="ECO:0007669"/>
    <property type="project" value="InterPro"/>
</dbReference>
<feature type="domain" description="Cytochrome c" evidence="8">
    <location>
        <begin position="23"/>
        <end position="116"/>
    </location>
</feature>
<gene>
    <name evidence="9" type="ORF">DSM104443_01344</name>
</gene>
<evidence type="ECO:0000313" key="10">
    <source>
        <dbReference type="Proteomes" id="UP000501534"/>
    </source>
</evidence>
<keyword evidence="4" id="KW-0249">Electron transport</keyword>
<dbReference type="PANTHER" id="PTHR33751:SF9">
    <property type="entry name" value="CYTOCHROME C4"/>
    <property type="match status" value="1"/>
</dbReference>
<evidence type="ECO:0000256" key="5">
    <source>
        <dbReference type="ARBA" id="ARBA00023004"/>
    </source>
</evidence>
<dbReference type="Proteomes" id="UP000501534">
    <property type="component" value="Chromosome"/>
</dbReference>
<dbReference type="InterPro" id="IPR036909">
    <property type="entry name" value="Cyt_c-like_dom_sf"/>
</dbReference>
<dbReference type="Gene3D" id="1.10.760.10">
    <property type="entry name" value="Cytochrome c-like domain"/>
    <property type="match status" value="1"/>
</dbReference>
<dbReference type="AlphaFoldDB" id="A0A6M4GSH1"/>
<feature type="chain" id="PRO_5027094044" description="Cytochrome c domain-containing protein" evidence="7">
    <location>
        <begin position="20"/>
        <end position="116"/>
    </location>
</feature>
<reference evidence="9 10" key="1">
    <citation type="submission" date="2020-04" db="EMBL/GenBank/DDBJ databases">
        <title>Usitatibacter rugosus gen. nov., sp. nov. and Usitatibacter palustris sp. nov., novel members of Usitatibacteraceae fam. nov. within the order Nitrosomonadales isolated from soil.</title>
        <authorList>
            <person name="Huber K.J."/>
            <person name="Neumann-Schaal M."/>
            <person name="Geppert A."/>
            <person name="Luckner M."/>
            <person name="Wanner G."/>
            <person name="Overmann J."/>
        </authorList>
    </citation>
    <scope>NUCLEOTIDE SEQUENCE [LARGE SCALE GENOMIC DNA]</scope>
    <source>
        <strain evidence="9 10">0125_3</strain>
    </source>
</reference>
<evidence type="ECO:0000256" key="6">
    <source>
        <dbReference type="PROSITE-ProRule" id="PRU00433"/>
    </source>
</evidence>
<proteinExistence type="predicted"/>
<dbReference type="GO" id="GO:0046872">
    <property type="term" value="F:metal ion binding"/>
    <property type="evidence" value="ECO:0007669"/>
    <property type="project" value="UniProtKB-KW"/>
</dbReference>
<dbReference type="EMBL" id="CP053069">
    <property type="protein sequence ID" value="QJR10290.1"/>
    <property type="molecule type" value="Genomic_DNA"/>
</dbReference>
<keyword evidence="5 6" id="KW-0408">Iron</keyword>
<evidence type="ECO:0000313" key="9">
    <source>
        <dbReference type="EMBL" id="QJR10290.1"/>
    </source>
</evidence>
<accession>A0A6M4GSH1</accession>
<keyword evidence="3 6" id="KW-0479">Metal-binding</keyword>
<evidence type="ECO:0000256" key="7">
    <source>
        <dbReference type="SAM" id="SignalP"/>
    </source>
</evidence>
<evidence type="ECO:0000256" key="1">
    <source>
        <dbReference type="ARBA" id="ARBA00022448"/>
    </source>
</evidence>
<evidence type="ECO:0000256" key="4">
    <source>
        <dbReference type="ARBA" id="ARBA00022982"/>
    </source>
</evidence>
<evidence type="ECO:0000259" key="8">
    <source>
        <dbReference type="PROSITE" id="PS51007"/>
    </source>
</evidence>
<protein>
    <recommendedName>
        <fullName evidence="8">Cytochrome c domain-containing protein</fullName>
    </recommendedName>
</protein>
<dbReference type="KEGG" id="uru:DSM104443_01344"/>